<gene>
    <name evidence="3" type="ORF">G7K_1089-t1</name>
</gene>
<dbReference type="OrthoDB" id="2228at2759"/>
<dbReference type="InterPro" id="IPR001619">
    <property type="entry name" value="Sec1-like"/>
</dbReference>
<evidence type="ECO:0008006" key="5">
    <source>
        <dbReference type="Google" id="ProtNLM"/>
    </source>
</evidence>
<dbReference type="GO" id="GO:0016192">
    <property type="term" value="P:vesicle-mediated transport"/>
    <property type="evidence" value="ECO:0007669"/>
    <property type="project" value="InterPro"/>
</dbReference>
<dbReference type="EMBL" id="BACD03000006">
    <property type="protein sequence ID" value="GAO46871.1"/>
    <property type="molecule type" value="Genomic_DNA"/>
</dbReference>
<comment type="similarity">
    <text evidence="1">Belongs to the STXBP/unc-18/SEC1 family.</text>
</comment>
<organism evidence="3 4">
    <name type="scientific">Saitoella complicata (strain BCRC 22490 / CBS 7301 / JCM 7358 / NBRC 10748 / NRRL Y-17804)</name>
    <dbReference type="NCBI Taxonomy" id="698492"/>
    <lineage>
        <taxon>Eukaryota</taxon>
        <taxon>Fungi</taxon>
        <taxon>Dikarya</taxon>
        <taxon>Ascomycota</taxon>
        <taxon>Taphrinomycotina</taxon>
        <taxon>Taphrinomycotina incertae sedis</taxon>
        <taxon>Saitoella</taxon>
    </lineage>
</organism>
<dbReference type="OMA" id="PFTRPHT"/>
<keyword evidence="4" id="KW-1185">Reference proteome</keyword>
<dbReference type="Pfam" id="PF00995">
    <property type="entry name" value="Sec1"/>
    <property type="match status" value="1"/>
</dbReference>
<dbReference type="Gene3D" id="1.25.40.60">
    <property type="match status" value="1"/>
</dbReference>
<comment type="caution">
    <text evidence="3">The sequence shown here is derived from an EMBL/GenBank/DDBJ whole genome shotgun (WGS) entry which is preliminary data.</text>
</comment>
<reference evidence="3 4" key="2">
    <citation type="journal article" date="2014" name="J. Gen. Appl. Microbiol.">
        <title>The early diverging ascomycetous budding yeast Saitoella complicata has three histone deacetylases belonging to the Clr6, Hos2, and Rpd3 lineages.</title>
        <authorList>
            <person name="Nishida H."/>
            <person name="Matsumoto T."/>
            <person name="Kondo S."/>
            <person name="Hamamoto M."/>
            <person name="Yoshikawa H."/>
        </authorList>
    </citation>
    <scope>NUCLEOTIDE SEQUENCE [LARGE SCALE GENOMIC DNA]</scope>
    <source>
        <strain evidence="3 4">NRRL Y-17804</strain>
    </source>
</reference>
<reference evidence="3 4" key="1">
    <citation type="journal article" date="2011" name="J. Gen. Appl. Microbiol.">
        <title>Draft genome sequencing of the enigmatic yeast Saitoella complicata.</title>
        <authorList>
            <person name="Nishida H."/>
            <person name="Hamamoto M."/>
            <person name="Sugiyama J."/>
        </authorList>
    </citation>
    <scope>NUCLEOTIDE SEQUENCE [LARGE SCALE GENOMIC DNA]</scope>
    <source>
        <strain evidence="3 4">NRRL Y-17804</strain>
    </source>
</reference>
<dbReference type="PANTHER" id="PTHR11679">
    <property type="entry name" value="VESICLE PROTEIN SORTING-ASSOCIATED"/>
    <property type="match status" value="1"/>
</dbReference>
<dbReference type="RefSeq" id="XP_019025028.1">
    <property type="nucleotide sequence ID" value="XM_019168362.1"/>
</dbReference>
<feature type="region of interest" description="Disordered" evidence="2">
    <location>
        <begin position="625"/>
        <end position="698"/>
    </location>
</feature>
<dbReference type="InterPro" id="IPR027482">
    <property type="entry name" value="Sec1-like_dom2"/>
</dbReference>
<reference evidence="3 4" key="3">
    <citation type="journal article" date="2015" name="Genome Announc.">
        <title>Draft Genome Sequence of the Archiascomycetous Yeast Saitoella complicata.</title>
        <authorList>
            <person name="Yamauchi K."/>
            <person name="Kondo S."/>
            <person name="Hamamoto M."/>
            <person name="Takahashi Y."/>
            <person name="Ogura Y."/>
            <person name="Hayashi T."/>
            <person name="Nishida H."/>
        </authorList>
    </citation>
    <scope>NUCLEOTIDE SEQUENCE [LARGE SCALE GENOMIC DNA]</scope>
    <source>
        <strain evidence="3 4">NRRL Y-17804</strain>
    </source>
</reference>
<evidence type="ECO:0000256" key="1">
    <source>
        <dbReference type="ARBA" id="ARBA00009884"/>
    </source>
</evidence>
<feature type="region of interest" description="Disordered" evidence="2">
    <location>
        <begin position="463"/>
        <end position="482"/>
    </location>
</feature>
<accession>A0A0E9NB04</accession>
<evidence type="ECO:0000256" key="2">
    <source>
        <dbReference type="SAM" id="MobiDB-lite"/>
    </source>
</evidence>
<dbReference type="AlphaFoldDB" id="A0A0E9NB04"/>
<dbReference type="Gene3D" id="3.40.50.1910">
    <property type="match status" value="1"/>
</dbReference>
<dbReference type="PIRSF" id="PIRSF005715">
    <property type="entry name" value="VPS45_Sec1"/>
    <property type="match status" value="1"/>
</dbReference>
<dbReference type="InterPro" id="IPR036045">
    <property type="entry name" value="Sec1-like_sf"/>
</dbReference>
<sequence length="698" mass="77849">MDLNLISIVKKRFIDAIRDVQPPNKWKVLIVDAPTAALINNVTKLYDLLEENVTVVEHIENRRNASQTFEAVYLLSPEPWVIDAVISDFARAQPKYAAAHLFFTSALDDRLLDKLTQSPAGPRLKTVKELFVDFYPSEAQTFTLRDPRSFLKLYNPECKSLVDRELQRLAGKLVAVCATMGEFPVIRYQKHQNPTHPAQTLSERLAKSLQQQLDGYARTNSDFPPPSPRPRGVFFVFDRSLDPYAPLLHEFTYQAMAQDLLPIQEGKKYVYEIKGTTGEMEEKEAEFSEEDTVWTSVRHMHMREAIDNLMSSFNKFVTENTNFTDSEKATSLNDMRDMLASLPEFQEMRDRFSLHLSMAEECMNLFQKNKLPEVGLLEQAASTGLNSEGKVPKEIAEALVPILDDPAVGAADRLRLIMLYLIFKDGLFVSDRAKLIQHAGLGKRDREALENLVLLGIRVNRTLNDKPSRPKPNKKRPADEEEPYELSRFVPVLKSVLDEHIKGTLDPVAFPYINNIPGPEAMTAAPAGAGAGAGAVAVAQQAQGSLRSARPTWAKAKSQAGGYVEPRQRVLVFIAGGATYSEARSVYELSAKHNRDVILGSTEMLSPAQWLNQLSCGRLPRERCGLEEDQPPKQCPRHLLEPDPPANMPPPQVPAQKPMMAPPGAGGLVKGHKASPSVSSVSNCKDGKEKKKKKFGLF</sequence>
<protein>
    <recommendedName>
        <fullName evidence="5">Sec1-like protein</fullName>
    </recommendedName>
</protein>
<dbReference type="STRING" id="698492.A0A0E9NB04"/>
<dbReference type="Gene3D" id="3.40.50.2060">
    <property type="match status" value="1"/>
</dbReference>
<proteinExistence type="inferred from homology"/>
<evidence type="ECO:0000313" key="3">
    <source>
        <dbReference type="EMBL" id="GAO46871.1"/>
    </source>
</evidence>
<feature type="compositionally biased region" description="Pro residues" evidence="2">
    <location>
        <begin position="642"/>
        <end position="653"/>
    </location>
</feature>
<evidence type="ECO:0000313" key="4">
    <source>
        <dbReference type="Proteomes" id="UP000033140"/>
    </source>
</evidence>
<dbReference type="InterPro" id="IPR043154">
    <property type="entry name" value="Sec-1-like_dom1"/>
</dbReference>
<dbReference type="InterPro" id="IPR043127">
    <property type="entry name" value="Sec-1-like_dom3a"/>
</dbReference>
<dbReference type="Gene3D" id="3.90.830.10">
    <property type="entry name" value="Syntaxin Binding Protein 1, Chain A, domain 2"/>
    <property type="match status" value="1"/>
</dbReference>
<dbReference type="SUPFAM" id="SSF56815">
    <property type="entry name" value="Sec1/munc18-like (SM) proteins"/>
    <property type="match status" value="1"/>
</dbReference>
<dbReference type="Proteomes" id="UP000033140">
    <property type="component" value="Unassembled WGS sequence"/>
</dbReference>
<name>A0A0E9NB04_SAICN</name>